<evidence type="ECO:0000313" key="3">
    <source>
        <dbReference type="Proteomes" id="UP000887578"/>
    </source>
</evidence>
<proteinExistence type="predicted"/>
<dbReference type="WBParaSite" id="PDA_v2.g14746.t1">
    <property type="protein sequence ID" value="PDA_v2.g14746.t1"/>
    <property type="gene ID" value="PDA_v2.g14746"/>
</dbReference>
<feature type="region of interest" description="Disordered" evidence="1">
    <location>
        <begin position="54"/>
        <end position="137"/>
    </location>
</feature>
<evidence type="ECO:0000256" key="2">
    <source>
        <dbReference type="SAM" id="SignalP"/>
    </source>
</evidence>
<feature type="chain" id="PRO_5036987502" evidence="2">
    <location>
        <begin position="19"/>
        <end position="137"/>
    </location>
</feature>
<feature type="compositionally biased region" description="Basic and acidic residues" evidence="1">
    <location>
        <begin position="94"/>
        <end position="109"/>
    </location>
</feature>
<protein>
    <submittedName>
        <fullName evidence="4">Uncharacterized protein</fullName>
    </submittedName>
</protein>
<evidence type="ECO:0000313" key="4">
    <source>
        <dbReference type="WBParaSite" id="PDA_v2.g14746.t1"/>
    </source>
</evidence>
<dbReference type="Proteomes" id="UP000887578">
    <property type="component" value="Unplaced"/>
</dbReference>
<sequence>MKMLFILLIFGIIVFGECKIYRYKRATLLAAACKRYPTLGFCKKETQTKVSINNFKTLPSKPSSKQSATQPQSYPTKSAPAEPERFHGRLGGGDFDRTDQLEGYQKEGKISTFRKISGRSRPLTGVDSRLSKLEPVD</sequence>
<accession>A0A914P9K7</accession>
<keyword evidence="3" id="KW-1185">Reference proteome</keyword>
<feature type="signal peptide" evidence="2">
    <location>
        <begin position="1"/>
        <end position="18"/>
    </location>
</feature>
<dbReference type="AlphaFoldDB" id="A0A914P9K7"/>
<feature type="compositionally biased region" description="Polar residues" evidence="1">
    <location>
        <begin position="54"/>
        <end position="76"/>
    </location>
</feature>
<name>A0A914P9K7_9BILA</name>
<reference evidence="4" key="1">
    <citation type="submission" date="2022-11" db="UniProtKB">
        <authorList>
            <consortium name="WormBaseParasite"/>
        </authorList>
    </citation>
    <scope>IDENTIFICATION</scope>
</reference>
<keyword evidence="2" id="KW-0732">Signal</keyword>
<organism evidence="3 4">
    <name type="scientific">Panagrolaimus davidi</name>
    <dbReference type="NCBI Taxonomy" id="227884"/>
    <lineage>
        <taxon>Eukaryota</taxon>
        <taxon>Metazoa</taxon>
        <taxon>Ecdysozoa</taxon>
        <taxon>Nematoda</taxon>
        <taxon>Chromadorea</taxon>
        <taxon>Rhabditida</taxon>
        <taxon>Tylenchina</taxon>
        <taxon>Panagrolaimomorpha</taxon>
        <taxon>Panagrolaimoidea</taxon>
        <taxon>Panagrolaimidae</taxon>
        <taxon>Panagrolaimus</taxon>
    </lineage>
</organism>
<evidence type="ECO:0000256" key="1">
    <source>
        <dbReference type="SAM" id="MobiDB-lite"/>
    </source>
</evidence>